<dbReference type="AlphaFoldDB" id="A0AAW0FRR8"/>
<dbReference type="Proteomes" id="UP001385951">
    <property type="component" value="Unassembled WGS sequence"/>
</dbReference>
<dbReference type="PANTHER" id="PTHR39639">
    <property type="entry name" value="CHROMOSOME 16, WHOLE GENOME SHOTGUN SEQUENCE"/>
    <property type="match status" value="1"/>
</dbReference>
<feature type="domain" description="GmrSD restriction endonucleases N-terminal" evidence="2">
    <location>
        <begin position="69"/>
        <end position="130"/>
    </location>
</feature>
<organism evidence="3 4">
    <name type="scientific">Cerrena zonata</name>
    <dbReference type="NCBI Taxonomy" id="2478898"/>
    <lineage>
        <taxon>Eukaryota</taxon>
        <taxon>Fungi</taxon>
        <taxon>Dikarya</taxon>
        <taxon>Basidiomycota</taxon>
        <taxon>Agaricomycotina</taxon>
        <taxon>Agaricomycetes</taxon>
        <taxon>Polyporales</taxon>
        <taxon>Cerrenaceae</taxon>
        <taxon>Cerrena</taxon>
    </lineage>
</organism>
<dbReference type="EMBL" id="JASBNA010000026">
    <property type="protein sequence ID" value="KAK7684338.1"/>
    <property type="molecule type" value="Genomic_DNA"/>
</dbReference>
<protein>
    <recommendedName>
        <fullName evidence="2">GmrSD restriction endonucleases N-terminal domain-containing protein</fullName>
    </recommendedName>
</protein>
<proteinExistence type="predicted"/>
<name>A0AAW0FRR8_9APHY</name>
<dbReference type="InterPro" id="IPR004919">
    <property type="entry name" value="GmrSD_N"/>
</dbReference>
<feature type="region of interest" description="Disordered" evidence="1">
    <location>
        <begin position="1"/>
        <end position="37"/>
    </location>
</feature>
<sequence length="165" mass="18928">MSDDFDFSDHTELDDEPEIPLSQTSPSKKGKKTDNPQLITGALRIPRTANYSAESLYSQMVSGDINLGADYQRDVVWPDTKQIGVIDSLFRNYYIPPIIFAVKQESDGSQKRVCIDGKQRLTSVWRWVMQPYPFVYATHLCYVVGLWMDISHVMISFRPPVSRFD</sequence>
<dbReference type="PANTHER" id="PTHR39639:SF1">
    <property type="entry name" value="DUF262 DOMAIN-CONTAINING PROTEIN"/>
    <property type="match status" value="1"/>
</dbReference>
<reference evidence="3 4" key="1">
    <citation type="submission" date="2022-09" db="EMBL/GenBank/DDBJ databases">
        <authorList>
            <person name="Palmer J.M."/>
        </authorList>
    </citation>
    <scope>NUCLEOTIDE SEQUENCE [LARGE SCALE GENOMIC DNA]</scope>
    <source>
        <strain evidence="3 4">DSM 7382</strain>
    </source>
</reference>
<evidence type="ECO:0000259" key="2">
    <source>
        <dbReference type="Pfam" id="PF03235"/>
    </source>
</evidence>
<feature type="compositionally biased region" description="Acidic residues" evidence="1">
    <location>
        <begin position="1"/>
        <end position="18"/>
    </location>
</feature>
<keyword evidence="4" id="KW-1185">Reference proteome</keyword>
<evidence type="ECO:0000313" key="4">
    <source>
        <dbReference type="Proteomes" id="UP001385951"/>
    </source>
</evidence>
<gene>
    <name evidence="3" type="ORF">QCA50_012662</name>
</gene>
<dbReference type="Pfam" id="PF03235">
    <property type="entry name" value="GmrSD_N"/>
    <property type="match status" value="1"/>
</dbReference>
<evidence type="ECO:0000313" key="3">
    <source>
        <dbReference type="EMBL" id="KAK7684338.1"/>
    </source>
</evidence>
<evidence type="ECO:0000256" key="1">
    <source>
        <dbReference type="SAM" id="MobiDB-lite"/>
    </source>
</evidence>
<comment type="caution">
    <text evidence="3">The sequence shown here is derived from an EMBL/GenBank/DDBJ whole genome shotgun (WGS) entry which is preliminary data.</text>
</comment>
<accession>A0AAW0FRR8</accession>